<evidence type="ECO:0000256" key="2">
    <source>
        <dbReference type="ARBA" id="ARBA00022448"/>
    </source>
</evidence>
<keyword evidence="2" id="KW-0813">Transport</keyword>
<dbReference type="Pfam" id="PF12171">
    <property type="entry name" value="zf-C2H2_jaz"/>
    <property type="match status" value="1"/>
</dbReference>
<feature type="region of interest" description="Disordered" evidence="8">
    <location>
        <begin position="336"/>
        <end position="363"/>
    </location>
</feature>
<dbReference type="InterPro" id="IPR022755">
    <property type="entry name" value="Znf_C2H2_jaz"/>
</dbReference>
<keyword evidence="4 7" id="KW-0863">Zinc-finger</keyword>
<organism evidence="12 15">
    <name type="scientific">Phytophthora kernoviae</name>
    <dbReference type="NCBI Taxonomy" id="325452"/>
    <lineage>
        <taxon>Eukaryota</taxon>
        <taxon>Sar</taxon>
        <taxon>Stramenopiles</taxon>
        <taxon>Oomycota</taxon>
        <taxon>Peronosporomycetes</taxon>
        <taxon>Peronosporales</taxon>
        <taxon>Peronosporaceae</taxon>
        <taxon>Phytophthora</taxon>
    </lineage>
</organism>
<evidence type="ECO:0000256" key="7">
    <source>
        <dbReference type="PROSITE-ProRule" id="PRU00723"/>
    </source>
</evidence>
<dbReference type="Gene3D" id="3.30.1370.210">
    <property type="match status" value="1"/>
</dbReference>
<dbReference type="InterPro" id="IPR003604">
    <property type="entry name" value="Matrin/U1-like-C_Znf_C2H2"/>
</dbReference>
<keyword evidence="5 7" id="KW-0862">Zinc</keyword>
<evidence type="ECO:0008006" key="16">
    <source>
        <dbReference type="Google" id="ProtNLM"/>
    </source>
</evidence>
<evidence type="ECO:0000313" key="14">
    <source>
        <dbReference type="Proteomes" id="UP000285624"/>
    </source>
</evidence>
<dbReference type="GO" id="GO:0046961">
    <property type="term" value="F:proton-transporting ATPase activity, rotational mechanism"/>
    <property type="evidence" value="ECO:0007669"/>
    <property type="project" value="InterPro"/>
</dbReference>
<evidence type="ECO:0000256" key="5">
    <source>
        <dbReference type="ARBA" id="ARBA00022833"/>
    </source>
</evidence>
<dbReference type="Gene3D" id="3.30.160.60">
    <property type="entry name" value="Classic Zinc Finger"/>
    <property type="match status" value="1"/>
</dbReference>
<gene>
    <name evidence="12" type="ORF">BBI17_002852</name>
    <name evidence="13" type="ORF">BBO99_00002939</name>
    <name evidence="11" type="ORF">JM18_002449</name>
</gene>
<dbReference type="AlphaFoldDB" id="A0A3R7KAC6"/>
<dbReference type="EMBL" id="MBDN02000054">
    <property type="protein sequence ID" value="RLN82415.1"/>
    <property type="molecule type" value="Genomic_DNA"/>
</dbReference>
<keyword evidence="14" id="KW-1185">Reference proteome</keyword>
<feature type="region of interest" description="Disordered" evidence="8">
    <location>
        <begin position="287"/>
        <end position="312"/>
    </location>
</feature>
<feature type="zinc finger region" description="C3H1-type" evidence="7">
    <location>
        <begin position="453"/>
        <end position="480"/>
    </location>
</feature>
<name>A0A3R7KAC6_9STRA</name>
<dbReference type="PANTHER" id="PTHR11671">
    <property type="entry name" value="V-TYPE ATP SYNTHASE SUBUNIT D"/>
    <property type="match status" value="1"/>
</dbReference>
<evidence type="ECO:0000256" key="4">
    <source>
        <dbReference type="ARBA" id="ARBA00022771"/>
    </source>
</evidence>
<dbReference type="NCBIfam" id="TIGR00309">
    <property type="entry name" value="V_ATPase_subD"/>
    <property type="match status" value="1"/>
</dbReference>
<evidence type="ECO:0000259" key="9">
    <source>
        <dbReference type="PROSITE" id="PS50103"/>
    </source>
</evidence>
<feature type="zinc finger region" description="C3H1-type" evidence="7">
    <location>
        <begin position="491"/>
        <end position="519"/>
    </location>
</feature>
<dbReference type="Gene3D" id="1.10.287.3240">
    <property type="match status" value="1"/>
</dbReference>
<sequence length="520" mass="58462">MSSVQVAPTRMALTTFKGKRVGAKKGFELLKKKADALKMRFQAMLREIQKTKTGMSAEAAEAFFSLTQAQYAAGDFRNKVIESVSTAEIRTQNRIDNVAGVKLPVFTEVEVSREKNDNIGLAGGGGKIQNCREKFRVLLRALIKLASLQTSFVTLDEALKVTNRRVNALDNVTIPRIEKTISYITRELDELEREDFVRYVIVVQANKQDLEKALKAKAALLPKSAAVDDDPFADVVASDRDILAHKWWTMEPIAKRLQQSAESALLSGAKKKDKNSEEDIAEQIKRLETELQGSSDDSSDSDSGSDTEADDGMAKVKAVVNLSAYASDRIESLPEKMLPAVRSSSSLPPAKKRRKTQQQDNERAAQKALEDLSDALSFPKKVPFACKPCGFIGKNMEEFHAHRASKEHLEGQQSGMKKLQCVLCDKSFTSREQLDEHRAGKWHKQRAQQKKARHTVKVCYDFMRGECKWGDRCNFEHTETKAMRSGHAFDKTRRRVCANYTRTKNCRYGDKCLFSHDVQQ</sequence>
<evidence type="ECO:0000259" key="10">
    <source>
        <dbReference type="PROSITE" id="PS50157"/>
    </source>
</evidence>
<evidence type="ECO:0000313" key="11">
    <source>
        <dbReference type="EMBL" id="KAG2530043.1"/>
    </source>
</evidence>
<dbReference type="PROSITE" id="PS50103">
    <property type="entry name" value="ZF_C3H1"/>
    <property type="match status" value="2"/>
</dbReference>
<dbReference type="Pfam" id="PF00642">
    <property type="entry name" value="zf-CCCH"/>
    <property type="match status" value="2"/>
</dbReference>
<evidence type="ECO:0000256" key="6">
    <source>
        <dbReference type="ARBA" id="ARBA00023065"/>
    </source>
</evidence>
<dbReference type="SUPFAM" id="SSF90229">
    <property type="entry name" value="CCCH zinc finger"/>
    <property type="match status" value="2"/>
</dbReference>
<dbReference type="InterPro" id="IPR000571">
    <property type="entry name" value="Znf_CCCH"/>
</dbReference>
<dbReference type="Proteomes" id="UP000792063">
    <property type="component" value="Unassembled WGS sequence"/>
</dbReference>
<evidence type="ECO:0000256" key="1">
    <source>
        <dbReference type="ARBA" id="ARBA00005850"/>
    </source>
</evidence>
<accession>A0A3R7KAC6</accession>
<dbReference type="SMART" id="SM00355">
    <property type="entry name" value="ZnF_C2H2"/>
    <property type="match status" value="2"/>
</dbReference>
<feature type="domain" description="C3H1-type" evidence="9">
    <location>
        <begin position="491"/>
        <end position="519"/>
    </location>
</feature>
<dbReference type="Proteomes" id="UP000285883">
    <property type="component" value="Unassembled WGS sequence"/>
</dbReference>
<evidence type="ECO:0000256" key="8">
    <source>
        <dbReference type="SAM" id="MobiDB-lite"/>
    </source>
</evidence>
<dbReference type="GO" id="GO:0003676">
    <property type="term" value="F:nucleic acid binding"/>
    <property type="evidence" value="ECO:0007669"/>
    <property type="project" value="InterPro"/>
</dbReference>
<evidence type="ECO:0000313" key="15">
    <source>
        <dbReference type="Proteomes" id="UP000285883"/>
    </source>
</evidence>
<reference evidence="14 15" key="2">
    <citation type="submission" date="2018-07" db="EMBL/GenBank/DDBJ databases">
        <title>Genome sequencing of oomycete isolates from Chile give support for New Zealand origin for Phytophthora kernoviae and make available the first Nothophytophthora sp. genome.</title>
        <authorList>
            <person name="Studholme D.J."/>
            <person name="Sanfuentes E."/>
            <person name="Panda P."/>
            <person name="Hill R."/>
            <person name="Sambles C."/>
            <person name="Grant M."/>
            <person name="Williams N.M."/>
            <person name="Mcdougal R.L."/>
        </authorList>
    </citation>
    <scope>NUCLEOTIDE SEQUENCE [LARGE SCALE GENOMIC DNA]</scope>
    <source>
        <strain evidence="12">Chile2</strain>
        <strain evidence="13">Chile4</strain>
    </source>
</reference>
<dbReference type="Pfam" id="PF01813">
    <property type="entry name" value="ATP-synt_D"/>
    <property type="match status" value="1"/>
</dbReference>
<dbReference type="SMART" id="SM00356">
    <property type="entry name" value="ZnF_C3H1"/>
    <property type="match status" value="2"/>
</dbReference>
<dbReference type="Proteomes" id="UP000285624">
    <property type="component" value="Unassembled WGS sequence"/>
</dbReference>
<dbReference type="PROSITE" id="PS00028">
    <property type="entry name" value="ZINC_FINGER_C2H2_1"/>
    <property type="match status" value="1"/>
</dbReference>
<evidence type="ECO:0000313" key="13">
    <source>
        <dbReference type="EMBL" id="RLN82415.1"/>
    </source>
</evidence>
<dbReference type="InterPro" id="IPR002699">
    <property type="entry name" value="V_ATPase_D"/>
</dbReference>
<feature type="compositionally biased region" description="Acidic residues" evidence="8">
    <location>
        <begin position="297"/>
        <end position="311"/>
    </location>
</feature>
<evidence type="ECO:0000256" key="3">
    <source>
        <dbReference type="ARBA" id="ARBA00022723"/>
    </source>
</evidence>
<dbReference type="FunFam" id="1.10.287.3240:FF:000026">
    <property type="entry name" value="V-type h-atpase subunit"/>
    <property type="match status" value="1"/>
</dbReference>
<comment type="similarity">
    <text evidence="1">Belongs to the V-ATPase D subunit family.</text>
</comment>
<keyword evidence="3 7" id="KW-0479">Metal-binding</keyword>
<dbReference type="EMBL" id="MAYM02000336">
    <property type="protein sequence ID" value="RLN43922.1"/>
    <property type="molecule type" value="Genomic_DNA"/>
</dbReference>
<keyword evidence="6" id="KW-0406">Ion transport</keyword>
<dbReference type="SMART" id="SM00451">
    <property type="entry name" value="ZnF_U1"/>
    <property type="match status" value="1"/>
</dbReference>
<dbReference type="PROSITE" id="PS50157">
    <property type="entry name" value="ZINC_FINGER_C2H2_2"/>
    <property type="match status" value="1"/>
</dbReference>
<dbReference type="InterPro" id="IPR036236">
    <property type="entry name" value="Znf_C2H2_sf"/>
</dbReference>
<dbReference type="EMBL" id="JPWU03000038">
    <property type="protein sequence ID" value="KAG2530043.1"/>
    <property type="molecule type" value="Genomic_DNA"/>
</dbReference>
<protein>
    <recommendedName>
        <fullName evidence="16">C3H1-type domain-containing protein</fullName>
    </recommendedName>
</protein>
<dbReference type="InterPro" id="IPR036855">
    <property type="entry name" value="Znf_CCCH_sf"/>
</dbReference>
<evidence type="ECO:0000313" key="12">
    <source>
        <dbReference type="EMBL" id="RLN43922.1"/>
    </source>
</evidence>
<proteinExistence type="inferred from homology"/>
<reference evidence="11" key="1">
    <citation type="journal article" date="2015" name="Genom Data">
        <title>Genome sequences of six Phytophthora species associated with forests in New Zealand.</title>
        <authorList>
            <person name="Studholme D.J."/>
            <person name="McDougal R.L."/>
            <person name="Sambles C."/>
            <person name="Hansen E."/>
            <person name="Hardy G."/>
            <person name="Grant M."/>
            <person name="Ganley R.J."/>
            <person name="Williams N.M."/>
        </authorList>
    </citation>
    <scope>NUCLEOTIDE SEQUENCE</scope>
    <source>
        <strain evidence="11">NZFS 3630</strain>
    </source>
</reference>
<reference evidence="11" key="3">
    <citation type="submission" date="2020-06" db="EMBL/GenBank/DDBJ databases">
        <authorList>
            <person name="Studholme D.J."/>
        </authorList>
    </citation>
    <scope>NUCLEOTIDE SEQUENCE</scope>
    <source>
        <strain evidence="11">NZFS 3630</strain>
    </source>
</reference>
<feature type="domain" description="C2H2-type" evidence="10">
    <location>
        <begin position="419"/>
        <end position="448"/>
    </location>
</feature>
<comment type="caution">
    <text evidence="12">The sequence shown here is derived from an EMBL/GenBank/DDBJ whole genome shotgun (WGS) entry which is preliminary data.</text>
</comment>
<feature type="domain" description="C3H1-type" evidence="9">
    <location>
        <begin position="453"/>
        <end position="480"/>
    </location>
</feature>
<dbReference type="STRING" id="325452.A0A3R7KAC6"/>
<dbReference type="GO" id="GO:0008270">
    <property type="term" value="F:zinc ion binding"/>
    <property type="evidence" value="ECO:0007669"/>
    <property type="project" value="UniProtKB-KW"/>
</dbReference>
<dbReference type="SUPFAM" id="SSF57667">
    <property type="entry name" value="beta-beta-alpha zinc fingers"/>
    <property type="match status" value="1"/>
</dbReference>
<dbReference type="InterPro" id="IPR013087">
    <property type="entry name" value="Znf_C2H2_type"/>
</dbReference>